<dbReference type="Proteomes" id="UP000190648">
    <property type="component" value="Unassembled WGS sequence"/>
</dbReference>
<evidence type="ECO:0000313" key="1">
    <source>
        <dbReference type="EMBL" id="OPJ83398.1"/>
    </source>
</evidence>
<dbReference type="EMBL" id="LSYS01003169">
    <property type="protein sequence ID" value="OPJ83398.1"/>
    <property type="molecule type" value="Genomic_DNA"/>
</dbReference>
<protein>
    <submittedName>
        <fullName evidence="1">Uncharacterized protein</fullName>
    </submittedName>
</protein>
<accession>A0A1V4KG38</accession>
<dbReference type="AlphaFoldDB" id="A0A1V4KG38"/>
<name>A0A1V4KG38_PATFA</name>
<comment type="caution">
    <text evidence="1">The sequence shown here is derived from an EMBL/GenBank/DDBJ whole genome shotgun (WGS) entry which is preliminary data.</text>
</comment>
<proteinExistence type="predicted"/>
<evidence type="ECO:0000313" key="2">
    <source>
        <dbReference type="Proteomes" id="UP000190648"/>
    </source>
</evidence>
<reference evidence="1 2" key="1">
    <citation type="submission" date="2016-02" db="EMBL/GenBank/DDBJ databases">
        <title>Band-tailed pigeon sequencing and assembly.</title>
        <authorList>
            <person name="Soares A.E."/>
            <person name="Novak B.J."/>
            <person name="Rice E.S."/>
            <person name="O'Connell B."/>
            <person name="Chang D."/>
            <person name="Weber S."/>
            <person name="Shapiro B."/>
        </authorList>
    </citation>
    <scope>NUCLEOTIDE SEQUENCE [LARGE SCALE GENOMIC DNA]</scope>
    <source>
        <strain evidence="1">BTP2013</strain>
        <tissue evidence="1">Blood</tissue>
    </source>
</reference>
<organism evidence="1 2">
    <name type="scientific">Patagioenas fasciata monilis</name>
    <dbReference type="NCBI Taxonomy" id="372326"/>
    <lineage>
        <taxon>Eukaryota</taxon>
        <taxon>Metazoa</taxon>
        <taxon>Chordata</taxon>
        <taxon>Craniata</taxon>
        <taxon>Vertebrata</taxon>
        <taxon>Euteleostomi</taxon>
        <taxon>Archelosauria</taxon>
        <taxon>Archosauria</taxon>
        <taxon>Dinosauria</taxon>
        <taxon>Saurischia</taxon>
        <taxon>Theropoda</taxon>
        <taxon>Coelurosauria</taxon>
        <taxon>Aves</taxon>
        <taxon>Neognathae</taxon>
        <taxon>Neoaves</taxon>
        <taxon>Columbimorphae</taxon>
        <taxon>Columbiformes</taxon>
        <taxon>Columbidae</taxon>
        <taxon>Patagioenas</taxon>
    </lineage>
</organism>
<gene>
    <name evidence="1" type="ORF">AV530_006299</name>
</gene>
<keyword evidence="2" id="KW-1185">Reference proteome</keyword>
<sequence>MGETQLWGRVENLQGKEGPVPAVLVELARIFFLICFEKEPRGSYSCFERKHRLCFYVLSGKGGGSHSASLPTACKLFVLESFY</sequence>